<name>A0A9D3Z7Y1_DREPO</name>
<evidence type="ECO:0000313" key="2">
    <source>
        <dbReference type="Proteomes" id="UP000828390"/>
    </source>
</evidence>
<dbReference type="AlphaFoldDB" id="A0A9D3Z7Y1"/>
<accession>A0A9D3Z7Y1</accession>
<keyword evidence="2" id="KW-1185">Reference proteome</keyword>
<evidence type="ECO:0000313" key="1">
    <source>
        <dbReference type="EMBL" id="KAH3712391.1"/>
    </source>
</evidence>
<dbReference type="InterPro" id="IPR043129">
    <property type="entry name" value="ATPase_NBD"/>
</dbReference>
<reference evidence="1" key="2">
    <citation type="submission" date="2020-11" db="EMBL/GenBank/DDBJ databases">
        <authorList>
            <person name="McCartney M.A."/>
            <person name="Auch B."/>
            <person name="Kono T."/>
            <person name="Mallez S."/>
            <person name="Becker A."/>
            <person name="Gohl D.M."/>
            <person name="Silverstein K.A.T."/>
            <person name="Koren S."/>
            <person name="Bechman K.B."/>
            <person name="Herman A."/>
            <person name="Abrahante J.E."/>
            <person name="Garbe J."/>
        </authorList>
    </citation>
    <scope>NUCLEOTIDE SEQUENCE</scope>
    <source>
        <strain evidence="1">Duluth1</strain>
        <tissue evidence="1">Whole animal</tissue>
    </source>
</reference>
<dbReference type="SUPFAM" id="SSF53067">
    <property type="entry name" value="Actin-like ATPase domain"/>
    <property type="match status" value="1"/>
</dbReference>
<reference evidence="1" key="1">
    <citation type="journal article" date="2019" name="bioRxiv">
        <title>The Genome of the Zebra Mussel, Dreissena polymorpha: A Resource for Invasive Species Research.</title>
        <authorList>
            <person name="McCartney M.A."/>
            <person name="Auch B."/>
            <person name="Kono T."/>
            <person name="Mallez S."/>
            <person name="Zhang Y."/>
            <person name="Obille A."/>
            <person name="Becker A."/>
            <person name="Abrahante J.E."/>
            <person name="Garbe J."/>
            <person name="Badalamenti J.P."/>
            <person name="Herman A."/>
            <person name="Mangelson H."/>
            <person name="Liachko I."/>
            <person name="Sullivan S."/>
            <person name="Sone E.D."/>
            <person name="Koren S."/>
            <person name="Silverstein K.A.T."/>
            <person name="Beckman K.B."/>
            <person name="Gohl D.M."/>
        </authorList>
    </citation>
    <scope>NUCLEOTIDE SEQUENCE</scope>
    <source>
        <strain evidence="1">Duluth1</strain>
        <tissue evidence="1">Whole animal</tissue>
    </source>
</reference>
<comment type="caution">
    <text evidence="1">The sequence shown here is derived from an EMBL/GenBank/DDBJ whole genome shotgun (WGS) entry which is preliminary data.</text>
</comment>
<sequence length="162" mass="18426">MRLYANLFRSFFDASISSIVLHLDDLLHKPENADVEAILMVGCYSESPLLQQTIRKKFNDLKVVIPNEAGLAVLKGAVIYGHDSTVIRERVAKYTYGTDIEGEEISPGLFTDHRFDTLIANGQTLVVGEPQQEKTYQPVKIDQKALDFDIYVTRDKKPYIRY</sequence>
<dbReference type="Proteomes" id="UP000828390">
    <property type="component" value="Unassembled WGS sequence"/>
</dbReference>
<dbReference type="PANTHER" id="PTHR14187">
    <property type="entry name" value="ALPHA KINASE/ELONGATION FACTOR 2 KINASE"/>
    <property type="match status" value="1"/>
</dbReference>
<organism evidence="1 2">
    <name type="scientific">Dreissena polymorpha</name>
    <name type="common">Zebra mussel</name>
    <name type="synonym">Mytilus polymorpha</name>
    <dbReference type="NCBI Taxonomy" id="45954"/>
    <lineage>
        <taxon>Eukaryota</taxon>
        <taxon>Metazoa</taxon>
        <taxon>Spiralia</taxon>
        <taxon>Lophotrochozoa</taxon>
        <taxon>Mollusca</taxon>
        <taxon>Bivalvia</taxon>
        <taxon>Autobranchia</taxon>
        <taxon>Heteroconchia</taxon>
        <taxon>Euheterodonta</taxon>
        <taxon>Imparidentia</taxon>
        <taxon>Neoheterodontei</taxon>
        <taxon>Myida</taxon>
        <taxon>Dreissenoidea</taxon>
        <taxon>Dreissenidae</taxon>
        <taxon>Dreissena</taxon>
    </lineage>
</organism>
<protein>
    <submittedName>
        <fullName evidence="1">Uncharacterized protein</fullName>
    </submittedName>
</protein>
<dbReference type="PANTHER" id="PTHR14187:SF5">
    <property type="entry name" value="HEAT SHOCK 70 KDA PROTEIN 12A"/>
    <property type="match status" value="1"/>
</dbReference>
<gene>
    <name evidence="1" type="ORF">DPMN_072091</name>
</gene>
<dbReference type="EMBL" id="JAIWYP010000014">
    <property type="protein sequence ID" value="KAH3712391.1"/>
    <property type="molecule type" value="Genomic_DNA"/>
</dbReference>
<proteinExistence type="predicted"/>